<keyword evidence="3" id="KW-1185">Reference proteome</keyword>
<dbReference type="SMART" id="SM00849">
    <property type="entry name" value="Lactamase_B"/>
    <property type="match status" value="1"/>
</dbReference>
<dbReference type="PANTHER" id="PTHR42951">
    <property type="entry name" value="METALLO-BETA-LACTAMASE DOMAIN-CONTAINING"/>
    <property type="match status" value="1"/>
</dbReference>
<proteinExistence type="predicted"/>
<dbReference type="Proteomes" id="UP000199073">
    <property type="component" value="Unassembled WGS sequence"/>
</dbReference>
<dbReference type="AlphaFoldDB" id="A0A1H0L5E2"/>
<dbReference type="InterPro" id="IPR036866">
    <property type="entry name" value="RibonucZ/Hydroxyglut_hydro"/>
</dbReference>
<gene>
    <name evidence="2" type="ORF">SAMN05660330_00670</name>
</gene>
<dbReference type="EMBL" id="FNJI01000004">
    <property type="protein sequence ID" value="SDO63292.1"/>
    <property type="molecule type" value="Genomic_DNA"/>
</dbReference>
<evidence type="ECO:0000259" key="1">
    <source>
        <dbReference type="SMART" id="SM00849"/>
    </source>
</evidence>
<accession>A0A1H0L5E2</accession>
<dbReference type="Pfam" id="PF00753">
    <property type="entry name" value="Lactamase_B"/>
    <property type="match status" value="1"/>
</dbReference>
<protein>
    <submittedName>
        <fullName evidence="2">Glyoxylase, beta-lactamase superfamily II</fullName>
    </submittedName>
</protein>
<dbReference type="InterPro" id="IPR050855">
    <property type="entry name" value="NDM-1-like"/>
</dbReference>
<dbReference type="Gene3D" id="3.60.15.10">
    <property type="entry name" value="Ribonuclease Z/Hydroxyacylglutathione hydrolase-like"/>
    <property type="match status" value="1"/>
</dbReference>
<feature type="domain" description="Metallo-beta-lactamase" evidence="1">
    <location>
        <begin position="35"/>
        <end position="238"/>
    </location>
</feature>
<organism evidence="2 3">
    <name type="scientific">Desulforhopalus singaporensis</name>
    <dbReference type="NCBI Taxonomy" id="91360"/>
    <lineage>
        <taxon>Bacteria</taxon>
        <taxon>Pseudomonadati</taxon>
        <taxon>Thermodesulfobacteriota</taxon>
        <taxon>Desulfobulbia</taxon>
        <taxon>Desulfobulbales</taxon>
        <taxon>Desulfocapsaceae</taxon>
        <taxon>Desulforhopalus</taxon>
    </lineage>
</organism>
<dbReference type="STRING" id="91360.SAMN05660330_00670"/>
<name>A0A1H0L5E2_9BACT</name>
<reference evidence="2 3" key="1">
    <citation type="submission" date="2016-10" db="EMBL/GenBank/DDBJ databases">
        <authorList>
            <person name="de Groot N.N."/>
        </authorList>
    </citation>
    <scope>NUCLEOTIDE SEQUENCE [LARGE SCALE GENOMIC DNA]</scope>
    <source>
        <strain evidence="2 3">DSM 12130</strain>
    </source>
</reference>
<sequence>MCQKTAPDLLALGAVDLAMTLPKQHIIDTPFRVGPVHVYTAELGGDLVLFDTGPPIPGAKKYLRDNIDLKKLKHIVITHCHIEHYGLASWLEKKSDATVYIASKDAVKIACHDRWIKELFLLLDSLGFSDSQLQEMERMVESGFLFPPFPGRYKIAEEDLPSRLGLQVLSCPGHSEGDLVYAGDGWAVTGDTLLRSMFQVPMLDIDLETGGRFENYRAYCRTLGKLLSLESKTVLPGHRYRLQSVRGTLTYYVSKLFTRIVQLFPYHPDDDLKGVIDHIFGERDPHIFDVYLKTSEVVFMRDFLAEPELLKDAMVQAGLFGEVAAQYDNLISLAKTKDNK</sequence>
<evidence type="ECO:0000313" key="3">
    <source>
        <dbReference type="Proteomes" id="UP000199073"/>
    </source>
</evidence>
<dbReference type="SUPFAM" id="SSF56281">
    <property type="entry name" value="Metallo-hydrolase/oxidoreductase"/>
    <property type="match status" value="1"/>
</dbReference>
<dbReference type="InterPro" id="IPR001279">
    <property type="entry name" value="Metallo-B-lactamas"/>
</dbReference>
<evidence type="ECO:0000313" key="2">
    <source>
        <dbReference type="EMBL" id="SDO63292.1"/>
    </source>
</evidence>